<organism evidence="2 3">
    <name type="scientific">Mycobacterium phage Phabba</name>
    <dbReference type="NCBI Taxonomy" id="2027899"/>
    <lineage>
        <taxon>Viruses</taxon>
        <taxon>Duplodnaviria</taxon>
        <taxon>Heunggongvirae</taxon>
        <taxon>Uroviricota</taxon>
        <taxon>Caudoviricetes</taxon>
        <taxon>Ceeclamvirinae</taxon>
        <taxon>Myrnavirus</taxon>
        <taxon>Myrnavirus phabba</taxon>
        <taxon>Myranavirus phabba</taxon>
    </lineage>
</organism>
<keyword evidence="3" id="KW-1185">Reference proteome</keyword>
<evidence type="ECO:0000313" key="3">
    <source>
        <dbReference type="Proteomes" id="UP000226037"/>
    </source>
</evidence>
<dbReference type="Proteomes" id="UP000226037">
    <property type="component" value="Segment"/>
</dbReference>
<name>A0A249XSC4_9CAUD</name>
<proteinExistence type="predicted"/>
<sequence>MSDIQKGDQVALPDGRTGKVASRPGEKATVILDNDHRYVASVVKTEKLTKQ</sequence>
<evidence type="ECO:0000256" key="1">
    <source>
        <dbReference type="SAM" id="MobiDB-lite"/>
    </source>
</evidence>
<protein>
    <submittedName>
        <fullName evidence="2">Uncharacterized protein</fullName>
    </submittedName>
</protein>
<evidence type="ECO:0000313" key="2">
    <source>
        <dbReference type="EMBL" id="ASZ74643.1"/>
    </source>
</evidence>
<gene>
    <name evidence="2" type="ORF">SEA_PHABBA_68</name>
</gene>
<accession>A0A249XSC4</accession>
<reference evidence="3" key="1">
    <citation type="submission" date="2017-08" db="EMBL/GenBank/DDBJ databases">
        <authorList>
            <person name="de Groot N.N."/>
        </authorList>
    </citation>
    <scope>NUCLEOTIDE SEQUENCE [LARGE SCALE GENOMIC DNA]</scope>
</reference>
<dbReference type="EMBL" id="MF668280">
    <property type="protein sequence ID" value="ASZ74643.1"/>
    <property type="molecule type" value="Genomic_DNA"/>
</dbReference>
<feature type="region of interest" description="Disordered" evidence="1">
    <location>
        <begin position="1"/>
        <end position="23"/>
    </location>
</feature>